<name>A0ABP6WQD6_9FLAO</name>
<dbReference type="InterPro" id="IPR050090">
    <property type="entry name" value="Tyrosine_recombinase_XerCD"/>
</dbReference>
<evidence type="ECO:0000313" key="13">
    <source>
        <dbReference type="Proteomes" id="UP001500954"/>
    </source>
</evidence>
<dbReference type="PANTHER" id="PTHR30349:SF77">
    <property type="entry name" value="TYROSINE RECOMBINASE XERC"/>
    <property type="match status" value="1"/>
</dbReference>
<dbReference type="InterPro" id="IPR004107">
    <property type="entry name" value="Integrase_SAM-like_N"/>
</dbReference>
<dbReference type="InterPro" id="IPR002104">
    <property type="entry name" value="Integrase_catalytic"/>
</dbReference>
<sequence length="319" mass="37335">MQLATKSQKYNQVKKLKLKSKTYKALLVSFKDWLDILGYSKGIIKYSPIFLREFFYWLEQNGHTNITTITRKDITDYYQYLKQRPNENYGGALSNPSLNGHISTLKRFNEYLKKHNAKSLSIHLRFERTDKLNETDILTQYEIKELFKATDYTSPSRKFRLRDKAILVVLYSCGLRRNEAVNLNLNDVLFDKERIVVRKTKNNRERYVPINPYNLRILEDYIYDARPEFYKANQSEALFVNSQGGRLGGMSFKLRLRIIIKAANDSGITEKRITPHKLRHSIATHLLEQGVAIEAVSQFLGHTSLESTQVYTHLIKQEL</sequence>
<accession>A0ABP6WQD6</accession>
<reference evidence="13" key="1">
    <citation type="journal article" date="2019" name="Int. J. Syst. Evol. Microbiol.">
        <title>The Global Catalogue of Microorganisms (GCM) 10K type strain sequencing project: providing services to taxonomists for standard genome sequencing and annotation.</title>
        <authorList>
            <consortium name="The Broad Institute Genomics Platform"/>
            <consortium name="The Broad Institute Genome Sequencing Center for Infectious Disease"/>
            <person name="Wu L."/>
            <person name="Ma J."/>
        </authorList>
    </citation>
    <scope>NUCLEOTIDE SEQUENCE [LARGE SCALE GENOMIC DNA]</scope>
    <source>
        <strain evidence="13">JCM 17111</strain>
    </source>
</reference>
<keyword evidence="3" id="KW-0132">Cell division</keyword>
<dbReference type="Proteomes" id="UP001500954">
    <property type="component" value="Unassembled WGS sequence"/>
</dbReference>
<dbReference type="PANTHER" id="PTHR30349">
    <property type="entry name" value="PHAGE INTEGRASE-RELATED"/>
    <property type="match status" value="1"/>
</dbReference>
<dbReference type="InterPro" id="IPR044068">
    <property type="entry name" value="CB"/>
</dbReference>
<dbReference type="InterPro" id="IPR010998">
    <property type="entry name" value="Integrase_recombinase_N"/>
</dbReference>
<evidence type="ECO:0000256" key="1">
    <source>
        <dbReference type="ARBA" id="ARBA00004496"/>
    </source>
</evidence>
<evidence type="ECO:0000256" key="3">
    <source>
        <dbReference type="ARBA" id="ARBA00022618"/>
    </source>
</evidence>
<keyword evidence="5" id="KW-0229">DNA integration</keyword>
<dbReference type="PROSITE" id="PS51898">
    <property type="entry name" value="TYR_RECOMBINASE"/>
    <property type="match status" value="1"/>
</dbReference>
<evidence type="ECO:0000256" key="8">
    <source>
        <dbReference type="ARBA" id="ARBA00023306"/>
    </source>
</evidence>
<dbReference type="InterPro" id="IPR013762">
    <property type="entry name" value="Integrase-like_cat_sf"/>
</dbReference>
<evidence type="ECO:0000256" key="6">
    <source>
        <dbReference type="ARBA" id="ARBA00023125"/>
    </source>
</evidence>
<evidence type="ECO:0000259" key="11">
    <source>
        <dbReference type="PROSITE" id="PS51900"/>
    </source>
</evidence>
<dbReference type="PROSITE" id="PS51900">
    <property type="entry name" value="CB"/>
    <property type="match status" value="1"/>
</dbReference>
<keyword evidence="8" id="KW-0131">Cell cycle</keyword>
<evidence type="ECO:0000256" key="9">
    <source>
        <dbReference type="PROSITE-ProRule" id="PRU01248"/>
    </source>
</evidence>
<proteinExistence type="predicted"/>
<evidence type="ECO:0000256" key="7">
    <source>
        <dbReference type="ARBA" id="ARBA00023172"/>
    </source>
</evidence>
<keyword evidence="2" id="KW-0963">Cytoplasm</keyword>
<evidence type="ECO:0000256" key="4">
    <source>
        <dbReference type="ARBA" id="ARBA00022829"/>
    </source>
</evidence>
<feature type="domain" description="Core-binding (CB)" evidence="11">
    <location>
        <begin position="24"/>
        <end position="113"/>
    </location>
</feature>
<comment type="caution">
    <text evidence="12">The sequence shown here is derived from an EMBL/GenBank/DDBJ whole genome shotgun (WGS) entry which is preliminary data.</text>
</comment>
<dbReference type="EMBL" id="BAABCY010000007">
    <property type="protein sequence ID" value="GAA3553877.1"/>
    <property type="molecule type" value="Genomic_DNA"/>
</dbReference>
<keyword evidence="6 9" id="KW-0238">DNA-binding</keyword>
<protein>
    <submittedName>
        <fullName evidence="12">Site-specific tyrosine recombinase XerD</fullName>
    </submittedName>
</protein>
<dbReference type="Pfam" id="PF00589">
    <property type="entry name" value="Phage_integrase"/>
    <property type="match status" value="1"/>
</dbReference>
<evidence type="ECO:0000313" key="12">
    <source>
        <dbReference type="EMBL" id="GAA3553877.1"/>
    </source>
</evidence>
<gene>
    <name evidence="12" type="primary">xerD_1</name>
    <name evidence="12" type="ORF">GCM10022395_01770</name>
</gene>
<evidence type="ECO:0000256" key="2">
    <source>
        <dbReference type="ARBA" id="ARBA00022490"/>
    </source>
</evidence>
<evidence type="ECO:0000256" key="5">
    <source>
        <dbReference type="ARBA" id="ARBA00022908"/>
    </source>
</evidence>
<dbReference type="Pfam" id="PF02899">
    <property type="entry name" value="Phage_int_SAM_1"/>
    <property type="match status" value="1"/>
</dbReference>
<organism evidence="12 13">
    <name type="scientific">Snuella lapsa</name>
    <dbReference type="NCBI Taxonomy" id="870481"/>
    <lineage>
        <taxon>Bacteria</taxon>
        <taxon>Pseudomonadati</taxon>
        <taxon>Bacteroidota</taxon>
        <taxon>Flavobacteriia</taxon>
        <taxon>Flavobacteriales</taxon>
        <taxon>Flavobacteriaceae</taxon>
        <taxon>Snuella</taxon>
    </lineage>
</organism>
<evidence type="ECO:0000259" key="10">
    <source>
        <dbReference type="PROSITE" id="PS51898"/>
    </source>
</evidence>
<keyword evidence="4" id="KW-0159">Chromosome partition</keyword>
<dbReference type="Gene3D" id="1.10.150.130">
    <property type="match status" value="1"/>
</dbReference>
<dbReference type="Gene3D" id="1.10.443.10">
    <property type="entry name" value="Intergrase catalytic core"/>
    <property type="match status" value="1"/>
</dbReference>
<dbReference type="SUPFAM" id="SSF56349">
    <property type="entry name" value="DNA breaking-rejoining enzymes"/>
    <property type="match status" value="1"/>
</dbReference>
<feature type="domain" description="Tyr recombinase" evidence="10">
    <location>
        <begin position="133"/>
        <end position="319"/>
    </location>
</feature>
<keyword evidence="7" id="KW-0233">DNA recombination</keyword>
<dbReference type="InterPro" id="IPR011010">
    <property type="entry name" value="DNA_brk_join_enz"/>
</dbReference>
<keyword evidence="13" id="KW-1185">Reference proteome</keyword>
<comment type="subcellular location">
    <subcellularLocation>
        <location evidence="1">Cytoplasm</location>
    </subcellularLocation>
</comment>